<evidence type="ECO:0000256" key="1">
    <source>
        <dbReference type="ARBA" id="ARBA00022630"/>
    </source>
</evidence>
<dbReference type="InterPro" id="IPR004136">
    <property type="entry name" value="NMO"/>
</dbReference>
<dbReference type="InterPro" id="IPR013785">
    <property type="entry name" value="Aldolase_TIM"/>
</dbReference>
<keyword evidence="4" id="KW-0503">Monooxygenase</keyword>
<proteinExistence type="predicted"/>
<dbReference type="PANTHER" id="PTHR32332:SF31">
    <property type="entry name" value="2-NITROPROPANE DIOXYGENASE FAMILY, PUTATIVE (AFU_ORTHOLOGUE AFUA_2G09850)-RELATED"/>
    <property type="match status" value="1"/>
</dbReference>
<evidence type="ECO:0000256" key="3">
    <source>
        <dbReference type="ARBA" id="ARBA00023002"/>
    </source>
</evidence>
<keyword evidence="5" id="KW-1185">Reference proteome</keyword>
<protein>
    <submittedName>
        <fullName evidence="4">Nitronate monooxygenase</fullName>
    </submittedName>
</protein>
<dbReference type="Pfam" id="PF03060">
    <property type="entry name" value="NMO"/>
    <property type="match status" value="1"/>
</dbReference>
<organism evidence="4 5">
    <name type="scientific">Nonomuraea cypriaca</name>
    <dbReference type="NCBI Taxonomy" id="1187855"/>
    <lineage>
        <taxon>Bacteria</taxon>
        <taxon>Bacillati</taxon>
        <taxon>Actinomycetota</taxon>
        <taxon>Actinomycetes</taxon>
        <taxon>Streptosporangiales</taxon>
        <taxon>Streptosporangiaceae</taxon>
        <taxon>Nonomuraea</taxon>
    </lineage>
</organism>
<sequence length="318" mass="32578">MLNTWLTSRFNLDLPLVGAPMAGVGDGRLAGAVSAAGGLGMIGIPPGAPVSWIVEQAAIAAGSGRPYGIGLLAWALADDPAHLEAVIAARPDLVSVSFGPYAEVVEPLRRAGITVTTQAGTTDEARAAEQAGVDLVVARGGEGGGHGRADVATLPLLQNVLDAVRIPVLAAGGIATARGLAAVLAAGAEGAWVGTAFLGCVESTLSEPARGRVLAAGEGDTVHGRVFDLAQRLRWPAEYGGRALRNAFYDRWAGRERELAADEQAHAELAQARRSGDFDTAYVYAGQAVGMVREPRTAADVVAGFTAAEDLLTRAGSR</sequence>
<dbReference type="Gene3D" id="3.20.20.70">
    <property type="entry name" value="Aldolase class I"/>
    <property type="match status" value="1"/>
</dbReference>
<dbReference type="AlphaFoldDB" id="A0A931ADQ8"/>
<dbReference type="GO" id="GO:0018580">
    <property type="term" value="F:nitronate monooxygenase activity"/>
    <property type="evidence" value="ECO:0007669"/>
    <property type="project" value="InterPro"/>
</dbReference>
<name>A0A931ADQ8_9ACTN</name>
<accession>A0A931ADQ8</accession>
<evidence type="ECO:0000256" key="2">
    <source>
        <dbReference type="ARBA" id="ARBA00022643"/>
    </source>
</evidence>
<evidence type="ECO:0000313" key="5">
    <source>
        <dbReference type="Proteomes" id="UP000605361"/>
    </source>
</evidence>
<dbReference type="SUPFAM" id="SSF51412">
    <property type="entry name" value="Inosine monophosphate dehydrogenase (IMPDH)"/>
    <property type="match status" value="1"/>
</dbReference>
<dbReference type="PANTHER" id="PTHR32332">
    <property type="entry name" value="2-NITROPROPANE DIOXYGENASE"/>
    <property type="match status" value="1"/>
</dbReference>
<gene>
    <name evidence="4" type="ORF">ITP53_29180</name>
</gene>
<dbReference type="Proteomes" id="UP000605361">
    <property type="component" value="Unassembled WGS sequence"/>
</dbReference>
<keyword evidence="2" id="KW-0288">FMN</keyword>
<evidence type="ECO:0000313" key="4">
    <source>
        <dbReference type="EMBL" id="MBF8189735.1"/>
    </source>
</evidence>
<keyword evidence="1" id="KW-0285">Flavoprotein</keyword>
<dbReference type="CDD" id="cd04730">
    <property type="entry name" value="NPD_like"/>
    <property type="match status" value="1"/>
</dbReference>
<keyword evidence="3" id="KW-0560">Oxidoreductase</keyword>
<comment type="caution">
    <text evidence="4">The sequence shown here is derived from an EMBL/GenBank/DDBJ whole genome shotgun (WGS) entry which is preliminary data.</text>
</comment>
<dbReference type="RefSeq" id="WP_195898668.1">
    <property type="nucleotide sequence ID" value="NZ_JADOGI010000100.1"/>
</dbReference>
<dbReference type="EMBL" id="JADOGI010000100">
    <property type="protein sequence ID" value="MBF8189735.1"/>
    <property type="molecule type" value="Genomic_DNA"/>
</dbReference>
<reference evidence="4" key="1">
    <citation type="submission" date="2020-11" db="EMBL/GenBank/DDBJ databases">
        <title>Whole-genome analyses of Nonomuraea sp. K274.</title>
        <authorList>
            <person name="Veyisoglu A."/>
        </authorList>
    </citation>
    <scope>NUCLEOTIDE SEQUENCE</scope>
    <source>
        <strain evidence="4">K274</strain>
    </source>
</reference>